<comment type="catalytic activity">
    <reaction evidence="7 8">
        <text>5-phospho-alpha-D-ribose 1-diphosphate + nicotinate + ATP + H2O = nicotinate beta-D-ribonucleotide + ADP + phosphate + diphosphate</text>
        <dbReference type="Rhea" id="RHEA:36163"/>
        <dbReference type="ChEBI" id="CHEBI:15377"/>
        <dbReference type="ChEBI" id="CHEBI:30616"/>
        <dbReference type="ChEBI" id="CHEBI:32544"/>
        <dbReference type="ChEBI" id="CHEBI:33019"/>
        <dbReference type="ChEBI" id="CHEBI:43474"/>
        <dbReference type="ChEBI" id="CHEBI:57502"/>
        <dbReference type="ChEBI" id="CHEBI:58017"/>
        <dbReference type="ChEBI" id="CHEBI:456216"/>
        <dbReference type="EC" id="6.3.4.21"/>
    </reaction>
</comment>
<comment type="similarity">
    <text evidence="2 7 8">Belongs to the NAPRTase family.</text>
</comment>
<evidence type="ECO:0000256" key="2">
    <source>
        <dbReference type="ARBA" id="ARBA00010897"/>
    </source>
</evidence>
<dbReference type="UniPathway" id="UPA00253">
    <property type="reaction ID" value="UER00457"/>
</dbReference>
<reference evidence="12" key="3">
    <citation type="submission" date="2021-06" db="EMBL/GenBank/DDBJ databases">
        <title>Genomic Description and Analysis of Intracellular Bacteria, Candidatus Berkiella cookevillensis and Candidatus Berkiella aquae.</title>
        <authorList>
            <person name="Kidane D.T."/>
            <person name="Mehari Y.T."/>
            <person name="Rice F.C."/>
            <person name="Arivett B.A."/>
            <person name="Farone A.L."/>
            <person name="Berk S.G."/>
            <person name="Farone M.B."/>
        </authorList>
    </citation>
    <scope>NUCLEOTIDE SEQUENCE</scope>
    <source>
        <strain evidence="12">HT99</strain>
    </source>
</reference>
<dbReference type="OrthoDB" id="9771406at2"/>
<dbReference type="Pfam" id="PF04095">
    <property type="entry name" value="NAPRTase"/>
    <property type="match status" value="1"/>
</dbReference>
<gene>
    <name evidence="11" type="primary">pncB2</name>
    <name evidence="7 12" type="synonym">pncB</name>
    <name evidence="11" type="ORF">HT99x_00760</name>
    <name evidence="12" type="ORF">HT99x_013545</name>
</gene>
<reference evidence="12" key="2">
    <citation type="journal article" date="2016" name="Genome Announc.">
        <title>Draft Genome Sequences of Two Novel Amoeba-Resistant Intranuclear Bacteria, 'Candidatus Berkiella cookevillensis' and 'Candidatus Berkiella aquae'.</title>
        <authorList>
            <person name="Mehari Y.T."/>
            <person name="Arivett B.A."/>
            <person name="Farone A.L."/>
            <person name="Gunderson J.H."/>
            <person name="Farone M.B."/>
        </authorList>
    </citation>
    <scope>NUCLEOTIDE SEQUENCE</scope>
    <source>
        <strain evidence="12">HT99</strain>
    </source>
</reference>
<dbReference type="PIRSF" id="PIRSF000484">
    <property type="entry name" value="NAPRT"/>
    <property type="match status" value="1"/>
</dbReference>
<evidence type="ECO:0000256" key="3">
    <source>
        <dbReference type="ARBA" id="ARBA00013236"/>
    </source>
</evidence>
<evidence type="ECO:0000313" key="13">
    <source>
        <dbReference type="Proteomes" id="UP000051497"/>
    </source>
</evidence>
<keyword evidence="6 7" id="KW-0662">Pyridine nucleotide biosynthesis</keyword>
<dbReference type="InterPro" id="IPR041525">
    <property type="entry name" value="N/Namide_PRibTrfase"/>
</dbReference>
<comment type="pathway">
    <text evidence="1 7 8">Cofactor biosynthesis; NAD(+) biosynthesis; nicotinate D-ribonucleotide from nicotinate: step 1/1.</text>
</comment>
<keyword evidence="11" id="KW-0328">Glycosyltransferase</keyword>
<accession>A0A0Q9Z1I1</accession>
<evidence type="ECO:0000313" key="12">
    <source>
        <dbReference type="EMBL" id="MCS5712460.1"/>
    </source>
</evidence>
<dbReference type="GO" id="GO:0005829">
    <property type="term" value="C:cytosol"/>
    <property type="evidence" value="ECO:0007669"/>
    <property type="project" value="TreeGrafter"/>
</dbReference>
<dbReference type="NCBIfam" id="TIGR01514">
    <property type="entry name" value="NAPRTase"/>
    <property type="match status" value="1"/>
</dbReference>
<evidence type="ECO:0000256" key="1">
    <source>
        <dbReference type="ARBA" id="ARBA00004952"/>
    </source>
</evidence>
<evidence type="ECO:0000256" key="6">
    <source>
        <dbReference type="ARBA" id="ARBA00022642"/>
    </source>
</evidence>
<dbReference type="InterPro" id="IPR006406">
    <property type="entry name" value="Nic_PRibTrfase"/>
</dbReference>
<keyword evidence="5 7" id="KW-0436">Ligase</keyword>
<evidence type="ECO:0000256" key="8">
    <source>
        <dbReference type="RuleBase" id="RU003838"/>
    </source>
</evidence>
<dbReference type="STRING" id="295108.HT99x_00760"/>
<feature type="domain" description="Nicotinate phosphoribosyltransferase N-terminal" evidence="10">
    <location>
        <begin position="10"/>
        <end position="126"/>
    </location>
</feature>
<dbReference type="PANTHER" id="PTHR11098:SF1">
    <property type="entry name" value="NICOTINATE PHOSPHORIBOSYLTRANSFERASE"/>
    <property type="match status" value="1"/>
</dbReference>
<dbReference type="AlphaFoldDB" id="A0A0Q9Z1I1"/>
<comment type="function">
    <text evidence="7 8">Catalyzes the synthesis of beta-nicotinate D-ribonucleotide from nicotinate and 5-phospho-D-ribose 1-phosphate at the expense of ATP.</text>
</comment>
<evidence type="ECO:0000256" key="7">
    <source>
        <dbReference type="HAMAP-Rule" id="MF_00570"/>
    </source>
</evidence>
<evidence type="ECO:0000313" key="11">
    <source>
        <dbReference type="EMBL" id="KRG22339.1"/>
    </source>
</evidence>
<comment type="caution">
    <text evidence="11">The sequence shown here is derived from an EMBL/GenBank/DDBJ whole genome shotgun (WGS) entry which is preliminary data.</text>
</comment>
<dbReference type="InterPro" id="IPR007229">
    <property type="entry name" value="Nic_PRibTrfase-Fam"/>
</dbReference>
<feature type="modified residue" description="Phosphohistidine; by autocatalysis" evidence="7">
    <location>
        <position position="213"/>
    </location>
</feature>
<reference evidence="11" key="1">
    <citation type="submission" date="2015-09" db="EMBL/GenBank/DDBJ databases">
        <title>Draft Genome Sequences of Two Novel Amoeba-resistant Intranuclear Bacteria, Candidatus Berkiella cookevillensis and Candidatus Berkiella aquae.</title>
        <authorList>
            <person name="Mehari Y.T."/>
            <person name="Arivett B.A."/>
            <person name="Farone A.L."/>
            <person name="Gunderson J.H."/>
            <person name="Farone M.B."/>
        </authorList>
    </citation>
    <scope>NUCLEOTIDE SEQUENCE [LARGE SCALE GENOMIC DNA]</scope>
    <source>
        <strain evidence="11">HT99</strain>
    </source>
</reference>
<evidence type="ECO:0000259" key="9">
    <source>
        <dbReference type="Pfam" id="PF04095"/>
    </source>
</evidence>
<dbReference type="Pfam" id="PF17767">
    <property type="entry name" value="NAPRTase_N"/>
    <property type="match status" value="1"/>
</dbReference>
<dbReference type="SUPFAM" id="SSF51690">
    <property type="entry name" value="Nicotinate/Quinolinate PRTase C-terminal domain-like"/>
    <property type="match status" value="1"/>
</dbReference>
<dbReference type="SUPFAM" id="SSF54675">
    <property type="entry name" value="Nicotinate/Quinolinate PRTase N-terminal domain-like"/>
    <property type="match status" value="1"/>
</dbReference>
<sequence>MAEPIIRSLLDTDLYKLTMMQCVMHQFPSVEVEYQFKSRKPLDLKPYLDEIQEQITLFCELSFTDDELAYLSSLSFFKPDFIEFLRTFRLQASHVHFSFADELKLSIKGPWAFTILFEVPLLAIISEIYYRANYPEENFVIAKQRLTEKLQYVKTHYPQLRFSDFGTRRRFSNAWHTHVIDTLQQELPEAFIGTSNIYFAKTFGLRPIGTMAHEYLQACQVLAPTLLGSQKFALEAWLKEYPHDLGIALTDVLTMDIFLQEFDASLAKHYQGLRQDSGDPFVWGNKALQHYAALGINAKEKSFVFSDNLNIPLAIEIAQYFQDKCYPVFGIGTNLTNDMGHPTLDIVIKMTYANQQPVIKISDSKGKTICEDPRFLQTVKEQFKLKD</sequence>
<feature type="domain" description="Nicotinate/nicotinamide phosphoribosyltransferase" evidence="9">
    <location>
        <begin position="161"/>
        <end position="385"/>
    </location>
</feature>
<dbReference type="GO" id="GO:0016757">
    <property type="term" value="F:glycosyltransferase activity"/>
    <property type="evidence" value="ECO:0007669"/>
    <property type="project" value="UniProtKB-KW"/>
</dbReference>
<dbReference type="EC" id="6.3.4.21" evidence="3 7"/>
<dbReference type="InterPro" id="IPR036068">
    <property type="entry name" value="Nicotinate_pribotase-like_C"/>
</dbReference>
<evidence type="ECO:0000256" key="5">
    <source>
        <dbReference type="ARBA" id="ARBA00022598"/>
    </source>
</evidence>
<dbReference type="GO" id="GO:0034355">
    <property type="term" value="P:NAD+ biosynthetic process via the salvage pathway"/>
    <property type="evidence" value="ECO:0007669"/>
    <property type="project" value="TreeGrafter"/>
</dbReference>
<evidence type="ECO:0000256" key="4">
    <source>
        <dbReference type="ARBA" id="ARBA00022553"/>
    </source>
</evidence>
<proteinExistence type="inferred from homology"/>
<dbReference type="HAMAP" id="MF_00570">
    <property type="entry name" value="NAPRTase"/>
    <property type="match status" value="1"/>
</dbReference>
<comment type="PTM">
    <text evidence="7 8">Transiently phosphorylated on a His residue during the reaction cycle. Phosphorylation strongly increases the affinity for substrates and increases the rate of nicotinate D-ribonucleotide production. Dephosphorylation regenerates the low-affinity form of the enzyme, leading to product release.</text>
</comment>
<dbReference type="RefSeq" id="WP_075065393.1">
    <property type="nucleotide sequence ID" value="NZ_LKAJ02000001.1"/>
</dbReference>
<evidence type="ECO:0000259" key="10">
    <source>
        <dbReference type="Pfam" id="PF17767"/>
    </source>
</evidence>
<dbReference type="EMBL" id="LKAJ02000001">
    <property type="protein sequence ID" value="MCS5712460.1"/>
    <property type="molecule type" value="Genomic_DNA"/>
</dbReference>
<dbReference type="NCBIfam" id="NF003704">
    <property type="entry name" value="PRK05321.1"/>
    <property type="match status" value="1"/>
</dbReference>
<dbReference type="InterPro" id="IPR040727">
    <property type="entry name" value="NAPRTase_N"/>
</dbReference>
<organism evidence="11">
    <name type="scientific">Candidatus Berkiella aquae</name>
    <dbReference type="NCBI Taxonomy" id="295108"/>
    <lineage>
        <taxon>Bacteria</taxon>
        <taxon>Pseudomonadati</taxon>
        <taxon>Pseudomonadota</taxon>
        <taxon>Gammaproteobacteria</taxon>
        <taxon>Candidatus Berkiellales</taxon>
        <taxon>Candidatus Berkiellaceae</taxon>
        <taxon>Candidatus Berkiella</taxon>
    </lineage>
</organism>
<keyword evidence="4 7" id="KW-0597">Phosphoprotein</keyword>
<dbReference type="PANTHER" id="PTHR11098">
    <property type="entry name" value="NICOTINATE PHOSPHORIBOSYLTRANSFERASE"/>
    <property type="match status" value="1"/>
</dbReference>
<dbReference type="Gene3D" id="3.20.140.10">
    <property type="entry name" value="nicotinate phosphoribosyltransferase"/>
    <property type="match status" value="1"/>
</dbReference>
<protein>
    <recommendedName>
        <fullName evidence="3 7">Nicotinate phosphoribosyltransferase</fullName>
        <shortName evidence="7">NAPRTase</shortName>
        <ecNumber evidence="3 7">6.3.4.21</ecNumber>
    </recommendedName>
</protein>
<dbReference type="GO" id="GO:0004516">
    <property type="term" value="F:nicotinate phosphoribosyltransferase activity"/>
    <property type="evidence" value="ECO:0007669"/>
    <property type="project" value="UniProtKB-UniRule"/>
</dbReference>
<keyword evidence="11" id="KW-0808">Transferase</keyword>
<dbReference type="PATRIC" id="fig|1590043.3.peg.759"/>
<dbReference type="EMBL" id="LKAJ01000002">
    <property type="protein sequence ID" value="KRG22339.1"/>
    <property type="molecule type" value="Genomic_DNA"/>
</dbReference>
<keyword evidence="13" id="KW-1185">Reference proteome</keyword>
<dbReference type="Proteomes" id="UP000051497">
    <property type="component" value="Unassembled WGS sequence"/>
</dbReference>
<name>A0A0Q9Z1I1_9GAMM</name>